<sequence length="346" mass="39014">MDPADLLQLLSEHQDRRLRVIENLLRGRRTVSTLYWGLRYDLLPLLNLAKSLDRGALDGPAQSLAQQGLIAGDSAEGVVHLTERGQMAATNTTYYRPITRQNWANVDLVAVRQRLLLAVQVTSQYAHSTSRYYPLATDLTTRQAVRRWFHRVKGPDLAGKLNEALVTSLRQLPAETAAVVTDQFTGYEQPGYTVSQLAQSTNRSAWEIQLMHFDGVAQIALAAQESQHPLHDLFQPLWAVPVSRSAQQTLQAVEAGGDLARVARVRKVKLSTVREHLLEAAIMLPAADFPYDQVLSETVRQQFAATVTGPIDTWQYMELPAAMRDELDFFYFRLYAIWRMKRGDSE</sequence>
<accession>A0ABW1SUL3</accession>
<feature type="domain" description="Helicase Helix-turn-helix" evidence="1">
    <location>
        <begin position="245"/>
        <end position="335"/>
    </location>
</feature>
<organism evidence="2 3">
    <name type="scientific">Levilactobacillus tongjiangensis</name>
    <dbReference type="NCBI Taxonomy" id="2486023"/>
    <lineage>
        <taxon>Bacteria</taxon>
        <taxon>Bacillati</taxon>
        <taxon>Bacillota</taxon>
        <taxon>Bacilli</taxon>
        <taxon>Lactobacillales</taxon>
        <taxon>Lactobacillaceae</taxon>
        <taxon>Levilactobacillus</taxon>
    </lineage>
</organism>
<reference evidence="3" key="1">
    <citation type="journal article" date="2019" name="Int. J. Syst. Evol. Microbiol.">
        <title>The Global Catalogue of Microorganisms (GCM) 10K type strain sequencing project: providing services to taxonomists for standard genome sequencing and annotation.</title>
        <authorList>
            <consortium name="The Broad Institute Genomics Platform"/>
            <consortium name="The Broad Institute Genome Sequencing Center for Infectious Disease"/>
            <person name="Wu L."/>
            <person name="Ma J."/>
        </authorList>
    </citation>
    <scope>NUCLEOTIDE SEQUENCE [LARGE SCALE GENOMIC DNA]</scope>
    <source>
        <strain evidence="3">CCM 8905</strain>
    </source>
</reference>
<dbReference type="InterPro" id="IPR029491">
    <property type="entry name" value="Helicase_HTH"/>
</dbReference>
<comment type="caution">
    <text evidence="2">The sequence shown here is derived from an EMBL/GenBank/DDBJ whole genome shotgun (WGS) entry which is preliminary data.</text>
</comment>
<proteinExistence type="predicted"/>
<dbReference type="Pfam" id="PF14493">
    <property type="entry name" value="HTH_40"/>
    <property type="match status" value="1"/>
</dbReference>
<keyword evidence="3" id="KW-1185">Reference proteome</keyword>
<evidence type="ECO:0000259" key="1">
    <source>
        <dbReference type="Pfam" id="PF14493"/>
    </source>
</evidence>
<evidence type="ECO:0000313" key="2">
    <source>
        <dbReference type="EMBL" id="MFC6207840.1"/>
    </source>
</evidence>
<name>A0ABW1SUL3_9LACO</name>
<evidence type="ECO:0000313" key="3">
    <source>
        <dbReference type="Proteomes" id="UP001596254"/>
    </source>
</evidence>
<gene>
    <name evidence="2" type="ORF">ACFP1G_10250</name>
</gene>
<dbReference type="RefSeq" id="WP_125694016.1">
    <property type="nucleotide sequence ID" value="NZ_JBHSSK010000026.1"/>
</dbReference>
<dbReference type="Proteomes" id="UP001596254">
    <property type="component" value="Unassembled WGS sequence"/>
</dbReference>
<dbReference type="EMBL" id="JBHSSK010000026">
    <property type="protein sequence ID" value="MFC6207840.1"/>
    <property type="molecule type" value="Genomic_DNA"/>
</dbReference>
<protein>
    <submittedName>
        <fullName evidence="2">Helix-turn-helix domain-containing protein</fullName>
    </submittedName>
</protein>